<dbReference type="Gene3D" id="3.30.565.10">
    <property type="entry name" value="Histidine kinase-like ATPase, C-terminal domain"/>
    <property type="match status" value="1"/>
</dbReference>
<evidence type="ECO:0000256" key="5">
    <source>
        <dbReference type="ARBA" id="ARBA00023012"/>
    </source>
</evidence>
<dbReference type="InterPro" id="IPR036890">
    <property type="entry name" value="HATPase_C_sf"/>
</dbReference>
<dbReference type="InterPro" id="IPR050736">
    <property type="entry name" value="Sensor_HK_Regulatory"/>
</dbReference>
<reference evidence="6" key="2">
    <citation type="journal article" date="2020" name="Appl. Environ. Microbiol.">
        <title>Multiple intercontinental introductions associated with the emergence of a plant pathogen in Europe.</title>
        <authorList>
            <person name="Landa B.B."/>
            <person name="Castillo A.I."/>
            <person name="Giampetruzzi A."/>
            <person name="Kahn A."/>
            <person name="Roman-Ecija M."/>
            <person name="Velasco-Amo M.P."/>
            <person name="Navas-Cortes J.A."/>
            <person name="Marco-Noales E."/>
            <person name="Barbe S."/>
            <person name="Moralejo E."/>
            <person name="Coletta-Filho H.D."/>
            <person name="Saldarelli P."/>
            <person name="Saponari M."/>
            <person name="Almeida R.P.P."/>
        </authorList>
    </citation>
    <scope>NUCLEOTIDE SEQUENCE</scope>
    <source>
        <strain evidence="6">XYL1981</strain>
    </source>
</reference>
<accession>A0A9Q4MES4</accession>
<dbReference type="PANTHER" id="PTHR43711">
    <property type="entry name" value="TWO-COMPONENT HISTIDINE KINASE"/>
    <property type="match status" value="1"/>
</dbReference>
<proteinExistence type="predicted"/>
<organism evidence="6 7">
    <name type="scientific">Xylella fastidiosa subsp. multiplex</name>
    <dbReference type="NCBI Taxonomy" id="644357"/>
    <lineage>
        <taxon>Bacteria</taxon>
        <taxon>Pseudomonadati</taxon>
        <taxon>Pseudomonadota</taxon>
        <taxon>Gammaproteobacteria</taxon>
        <taxon>Lysobacterales</taxon>
        <taxon>Lysobacteraceae</taxon>
        <taxon>Xylella</taxon>
    </lineage>
</organism>
<protein>
    <recommendedName>
        <fullName evidence="2">histidine kinase</fullName>
        <ecNumber evidence="2">2.7.13.3</ecNumber>
    </recommendedName>
</protein>
<dbReference type="GO" id="GO:0004673">
    <property type="term" value="F:protein histidine kinase activity"/>
    <property type="evidence" value="ECO:0007669"/>
    <property type="project" value="UniProtKB-EC"/>
</dbReference>
<comment type="caution">
    <text evidence="6">The sequence shown here is derived from an EMBL/GenBank/DDBJ whole genome shotgun (WGS) entry which is preliminary data.</text>
</comment>
<comment type="catalytic activity">
    <reaction evidence="1">
        <text>ATP + protein L-histidine = ADP + protein N-phospho-L-histidine.</text>
        <dbReference type="EC" id="2.7.13.3"/>
    </reaction>
</comment>
<dbReference type="GO" id="GO:0000160">
    <property type="term" value="P:phosphorelay signal transduction system"/>
    <property type="evidence" value="ECO:0007669"/>
    <property type="project" value="UniProtKB-KW"/>
</dbReference>
<evidence type="ECO:0000313" key="6">
    <source>
        <dbReference type="EMBL" id="MRU22609.1"/>
    </source>
</evidence>
<keyword evidence="5" id="KW-0902">Two-component regulatory system</keyword>
<evidence type="ECO:0000256" key="1">
    <source>
        <dbReference type="ARBA" id="ARBA00000085"/>
    </source>
</evidence>
<dbReference type="EMBL" id="VDCJ01000087">
    <property type="protein sequence ID" value="MRU22609.1"/>
    <property type="molecule type" value="Genomic_DNA"/>
</dbReference>
<keyword evidence="4 6" id="KW-0418">Kinase</keyword>
<feature type="non-terminal residue" evidence="6">
    <location>
        <position position="79"/>
    </location>
</feature>
<feature type="non-terminal residue" evidence="6">
    <location>
        <position position="1"/>
    </location>
</feature>
<evidence type="ECO:0000313" key="7">
    <source>
        <dbReference type="Proteomes" id="UP000474061"/>
    </source>
</evidence>
<dbReference type="AlphaFoldDB" id="A0A9Q4MES4"/>
<evidence type="ECO:0000256" key="3">
    <source>
        <dbReference type="ARBA" id="ARBA00022679"/>
    </source>
</evidence>
<evidence type="ECO:0000256" key="4">
    <source>
        <dbReference type="ARBA" id="ARBA00022777"/>
    </source>
</evidence>
<sequence length="79" mass="8755">LLDISRLESGTLKTQVDHFALGTLLETLAGEFGILAQSRGITLKWVPSRASVGSDETLLRRILQNFLCNAIRYTPRGRV</sequence>
<dbReference type="SUPFAM" id="SSF55874">
    <property type="entry name" value="ATPase domain of HSP90 chaperone/DNA topoisomerase II/histidine kinase"/>
    <property type="match status" value="1"/>
</dbReference>
<dbReference type="Proteomes" id="UP000474061">
    <property type="component" value="Unassembled WGS sequence"/>
</dbReference>
<dbReference type="PANTHER" id="PTHR43711:SF1">
    <property type="entry name" value="HISTIDINE KINASE 1"/>
    <property type="match status" value="1"/>
</dbReference>
<reference evidence="6" key="1">
    <citation type="submission" date="2019-05" db="EMBL/GenBank/DDBJ databases">
        <authorList>
            <person name="Castillo A."/>
            <person name="Giampetruzzi A."/>
            <person name="Landa B."/>
            <person name="Saponari M."/>
            <person name="Almeida R.P.P."/>
            <person name="Moralejo E."/>
            <person name="Marco-Noales E."/>
            <person name="Velasco-Amo M.P."/>
            <person name="Roman-Ecija M."/>
            <person name="Navarro I."/>
            <person name="Monterde A."/>
            <person name="Barbe S."/>
        </authorList>
    </citation>
    <scope>NUCLEOTIDE SEQUENCE</scope>
    <source>
        <strain evidence="6">XYL1981</strain>
    </source>
</reference>
<keyword evidence="3" id="KW-0808">Transferase</keyword>
<dbReference type="EC" id="2.7.13.3" evidence="2"/>
<name>A0A9Q4MES4_XYLFS</name>
<gene>
    <name evidence="6" type="ORF">FG476_00355</name>
</gene>
<evidence type="ECO:0000256" key="2">
    <source>
        <dbReference type="ARBA" id="ARBA00012438"/>
    </source>
</evidence>